<dbReference type="RefSeq" id="WP_071454263.1">
    <property type="nucleotide sequence ID" value="NZ_CP017675.1"/>
</dbReference>
<feature type="domain" description="Glycosyl transferase family 1" evidence="1">
    <location>
        <begin position="193"/>
        <end position="345"/>
    </location>
</feature>
<dbReference type="Gene3D" id="3.40.50.2000">
    <property type="entry name" value="Glycogen Phosphorylase B"/>
    <property type="match status" value="2"/>
</dbReference>
<proteinExistence type="predicted"/>
<evidence type="ECO:0000313" key="4">
    <source>
        <dbReference type="Proteomes" id="UP000180235"/>
    </source>
</evidence>
<accession>A0A1J0ACS7</accession>
<dbReference type="STRING" id="1188229.GlitD10_1398"/>
<dbReference type="InterPro" id="IPR050194">
    <property type="entry name" value="Glycosyltransferase_grp1"/>
</dbReference>
<dbReference type="AlphaFoldDB" id="A0A1J0ACS7"/>
<reference evidence="3 4" key="1">
    <citation type="submission" date="2016-10" db="EMBL/GenBank/DDBJ databases">
        <title>Description of Gloeomargarita lithophora gen. nov., sp. nov., a thylakoid-bearing basal-branching cyanobacterium with intracellular carbonates, and proposal for Gloeomargaritales ord. nov.</title>
        <authorList>
            <person name="Moreira D."/>
            <person name="Tavera R."/>
            <person name="Benzerara K."/>
            <person name="Skouri-Panet F."/>
            <person name="Couradeau E."/>
            <person name="Gerard E."/>
            <person name="Loussert C."/>
            <person name="Novelo E."/>
            <person name="Zivanovic Y."/>
            <person name="Lopez-Garcia P."/>
        </authorList>
    </citation>
    <scope>NUCLEOTIDE SEQUENCE [LARGE SCALE GENOMIC DNA]</scope>
    <source>
        <strain evidence="3 4">D10</strain>
    </source>
</reference>
<keyword evidence="3" id="KW-0808">Transferase</keyword>
<evidence type="ECO:0000259" key="2">
    <source>
        <dbReference type="Pfam" id="PF13439"/>
    </source>
</evidence>
<dbReference type="InterPro" id="IPR028098">
    <property type="entry name" value="Glyco_trans_4-like_N"/>
</dbReference>
<dbReference type="KEGG" id="glt:GlitD10_1398"/>
<dbReference type="Pfam" id="PF00534">
    <property type="entry name" value="Glycos_transf_1"/>
    <property type="match status" value="1"/>
</dbReference>
<dbReference type="Proteomes" id="UP000180235">
    <property type="component" value="Chromosome"/>
</dbReference>
<evidence type="ECO:0000313" key="3">
    <source>
        <dbReference type="EMBL" id="APB33719.1"/>
    </source>
</evidence>
<sequence length="373" mass="41422">MHIAWLGKKSPFCGNVTYSREVTNALRDRGYQVSFLHFAANTQQDSAQEFSLPCLYKSQIYTLPSPGANQTLLRTLRKLRPDVVHASLTLSPMDFSLPEICAELNLPLIATFHPAFAARGLNFASSTQFLTYQLYAPCLSNYDRVIVFSHLQQELLVRLGVPLERLCVIPNGVDTERYCPGWSNLKSELHADCIFIYQGRMALEKNVEALLQAWKRSEMGSQAKLLMVGNGPLAASLMNHYGPEQGVLWLGFVAQERERVRLLQGADVYVLPSLVEGLSLSLLEAMACGLACVATDAGADGEVLERGAGIILSAQGVATQLRTLLPMLAEQAEFRRILGTKARQRVLERYTLNRNLALLETLYAETARPVYSR</sequence>
<dbReference type="CDD" id="cd03801">
    <property type="entry name" value="GT4_PimA-like"/>
    <property type="match status" value="1"/>
</dbReference>
<gene>
    <name evidence="3" type="ORF">GlitD10_1398</name>
</gene>
<organism evidence="3 4">
    <name type="scientific">Gloeomargarita lithophora Alchichica-D10</name>
    <dbReference type="NCBI Taxonomy" id="1188229"/>
    <lineage>
        <taxon>Bacteria</taxon>
        <taxon>Bacillati</taxon>
        <taxon>Cyanobacteriota</taxon>
        <taxon>Cyanophyceae</taxon>
        <taxon>Gloeomargaritales</taxon>
        <taxon>Gloeomargaritaceae</taxon>
        <taxon>Gloeomargarita</taxon>
    </lineage>
</organism>
<dbReference type="GO" id="GO:0016757">
    <property type="term" value="F:glycosyltransferase activity"/>
    <property type="evidence" value="ECO:0007669"/>
    <property type="project" value="InterPro"/>
</dbReference>
<dbReference type="EMBL" id="CP017675">
    <property type="protein sequence ID" value="APB33719.1"/>
    <property type="molecule type" value="Genomic_DNA"/>
</dbReference>
<protein>
    <submittedName>
        <fullName evidence="3">Glycosyl transferase, group 1</fullName>
    </submittedName>
</protein>
<dbReference type="Pfam" id="PF13439">
    <property type="entry name" value="Glyco_transf_4"/>
    <property type="match status" value="1"/>
</dbReference>
<dbReference type="InterPro" id="IPR001296">
    <property type="entry name" value="Glyco_trans_1"/>
</dbReference>
<dbReference type="PANTHER" id="PTHR45947:SF11">
    <property type="entry name" value="SLR1508 PROTEIN"/>
    <property type="match status" value="1"/>
</dbReference>
<dbReference type="SUPFAM" id="SSF53756">
    <property type="entry name" value="UDP-Glycosyltransferase/glycogen phosphorylase"/>
    <property type="match status" value="1"/>
</dbReference>
<name>A0A1J0ACS7_9CYAN</name>
<dbReference type="PANTHER" id="PTHR45947">
    <property type="entry name" value="SULFOQUINOVOSYL TRANSFERASE SQD2"/>
    <property type="match status" value="1"/>
</dbReference>
<keyword evidence="4" id="KW-1185">Reference proteome</keyword>
<feature type="domain" description="Glycosyltransferase subfamily 4-like N-terminal" evidence="2">
    <location>
        <begin position="16"/>
        <end position="177"/>
    </location>
</feature>
<dbReference type="OrthoDB" id="9804196at2"/>
<evidence type="ECO:0000259" key="1">
    <source>
        <dbReference type="Pfam" id="PF00534"/>
    </source>
</evidence>